<dbReference type="Proteomes" id="UP000031643">
    <property type="component" value="Chromosome"/>
</dbReference>
<proteinExistence type="predicted"/>
<dbReference type="KEGG" id="mcg:GL4_1035"/>
<dbReference type="InterPro" id="IPR011322">
    <property type="entry name" value="N-reg_PII-like_a/b"/>
</dbReference>
<evidence type="ECO:0000313" key="3">
    <source>
        <dbReference type="Proteomes" id="UP000031643"/>
    </source>
</evidence>
<feature type="domain" description="DUF2007" evidence="1">
    <location>
        <begin position="1"/>
        <end position="66"/>
    </location>
</feature>
<dbReference type="HOGENOM" id="CLU_171578_0_1_5"/>
<dbReference type="Gene3D" id="3.30.70.790">
    <property type="entry name" value="UreE, C-terminal domain"/>
    <property type="match status" value="1"/>
</dbReference>
<dbReference type="EMBL" id="AP014648">
    <property type="protein sequence ID" value="BAQ16495.1"/>
    <property type="molecule type" value="Genomic_DNA"/>
</dbReference>
<keyword evidence="3" id="KW-1185">Reference proteome</keyword>
<evidence type="ECO:0000313" key="2">
    <source>
        <dbReference type="EMBL" id="BAQ16495.1"/>
    </source>
</evidence>
<dbReference type="Pfam" id="PF09413">
    <property type="entry name" value="DUF2007"/>
    <property type="match status" value="1"/>
</dbReference>
<sequence length="77" mass="8229">MKELIRSNDPVLISFVSALLKEAGIAFTVLDTNMSVMEGSIGVLPQRVLVDGGSVDRARALLTEAGVGNDLERDNRS</sequence>
<gene>
    <name evidence="2" type="ORF">GL4_1035</name>
</gene>
<name>A0A0A8K0R2_9HYPH</name>
<dbReference type="OrthoDB" id="5297170at2"/>
<dbReference type="AlphaFoldDB" id="A0A0A8K0R2"/>
<protein>
    <recommendedName>
        <fullName evidence="1">DUF2007 domain-containing protein</fullName>
    </recommendedName>
</protein>
<dbReference type="InterPro" id="IPR018551">
    <property type="entry name" value="DUF2007"/>
</dbReference>
<dbReference type="STRING" id="1384459.GL4_1035"/>
<accession>A0A0A8K0R2</accession>
<organism evidence="2 3">
    <name type="scientific">Methyloceanibacter caenitepidi</name>
    <dbReference type="NCBI Taxonomy" id="1384459"/>
    <lineage>
        <taxon>Bacteria</taxon>
        <taxon>Pseudomonadati</taxon>
        <taxon>Pseudomonadota</taxon>
        <taxon>Alphaproteobacteria</taxon>
        <taxon>Hyphomicrobiales</taxon>
        <taxon>Hyphomicrobiaceae</taxon>
        <taxon>Methyloceanibacter</taxon>
    </lineage>
</organism>
<dbReference type="SUPFAM" id="SSF54913">
    <property type="entry name" value="GlnB-like"/>
    <property type="match status" value="1"/>
</dbReference>
<evidence type="ECO:0000259" key="1">
    <source>
        <dbReference type="Pfam" id="PF09413"/>
    </source>
</evidence>
<reference evidence="2 3" key="1">
    <citation type="submission" date="2014-09" db="EMBL/GenBank/DDBJ databases">
        <title>Genome sequencing of Methyloceanibacter caenitepidi Gela4.</title>
        <authorList>
            <person name="Takeuchi M."/>
            <person name="Susumu S."/>
            <person name="Kamagata Y."/>
            <person name="Oshima K."/>
            <person name="Hattori M."/>
            <person name="Iwasaki W."/>
        </authorList>
    </citation>
    <scope>NUCLEOTIDE SEQUENCE [LARGE SCALE GENOMIC DNA]</scope>
    <source>
        <strain evidence="2 3">Gela4</strain>
    </source>
</reference>
<dbReference type="RefSeq" id="WP_045365217.1">
    <property type="nucleotide sequence ID" value="NZ_AP014648.1"/>
</dbReference>